<comment type="similarity">
    <text evidence="2">Belongs to the peptidase S49 family.</text>
</comment>
<dbReference type="EC" id="3.4.-.-" evidence="10"/>
<accession>C2MCX3</accession>
<dbReference type="CDD" id="cd07023">
    <property type="entry name" value="S49_Sppa_N_C"/>
    <property type="match status" value="1"/>
</dbReference>
<evidence type="ECO:0000256" key="1">
    <source>
        <dbReference type="ARBA" id="ARBA00004370"/>
    </source>
</evidence>
<evidence type="ECO:0000256" key="6">
    <source>
        <dbReference type="ARBA" id="ARBA00023136"/>
    </source>
</evidence>
<dbReference type="PANTHER" id="PTHR33209">
    <property type="entry name" value="PROTEASE 4"/>
    <property type="match status" value="1"/>
</dbReference>
<protein>
    <submittedName>
        <fullName evidence="10">Signal peptide peptidase SppA, 67K type</fullName>
        <ecNumber evidence="10">3.4.-.-</ecNumber>
    </submittedName>
</protein>
<dbReference type="EMBL" id="ACLR01000180">
    <property type="protein sequence ID" value="EEK16426.1"/>
    <property type="molecule type" value="Genomic_DNA"/>
</dbReference>
<dbReference type="InterPro" id="IPR029045">
    <property type="entry name" value="ClpP/crotonase-like_dom_sf"/>
</dbReference>
<dbReference type="GO" id="GO:0016020">
    <property type="term" value="C:membrane"/>
    <property type="evidence" value="ECO:0007669"/>
    <property type="project" value="UniProtKB-SubCell"/>
</dbReference>
<proteinExistence type="inferred from homology"/>
<dbReference type="STRING" id="596327.PORUE0001_1083"/>
<dbReference type="GO" id="GO:0006465">
    <property type="term" value="P:signal peptide processing"/>
    <property type="evidence" value="ECO:0007669"/>
    <property type="project" value="InterPro"/>
</dbReference>
<evidence type="ECO:0000256" key="8">
    <source>
        <dbReference type="SAM" id="Phobius"/>
    </source>
</evidence>
<dbReference type="NCBIfam" id="TIGR00706">
    <property type="entry name" value="SppA_dom"/>
    <property type="match status" value="1"/>
</dbReference>
<evidence type="ECO:0000313" key="11">
    <source>
        <dbReference type="Proteomes" id="UP000003303"/>
    </source>
</evidence>
<dbReference type="InterPro" id="IPR047217">
    <property type="entry name" value="S49_SppA_67K_type_N"/>
</dbReference>
<dbReference type="RefSeq" id="WP_007365703.1">
    <property type="nucleotide sequence ID" value="NZ_ACLR01000180.1"/>
</dbReference>
<feature type="active site" description="Proton donor/acceptor" evidence="7">
    <location>
        <position position="197"/>
    </location>
</feature>
<dbReference type="InterPro" id="IPR004635">
    <property type="entry name" value="Pept_S49_SppA"/>
</dbReference>
<evidence type="ECO:0000256" key="4">
    <source>
        <dbReference type="ARBA" id="ARBA00022801"/>
    </source>
</evidence>
<comment type="caution">
    <text evidence="10">The sequence shown here is derived from an EMBL/GenBank/DDBJ whole genome shotgun (WGS) entry which is preliminary data.</text>
</comment>
<evidence type="ECO:0000259" key="9">
    <source>
        <dbReference type="Pfam" id="PF01343"/>
    </source>
</evidence>
<name>C2MCX3_9PORP</name>
<keyword evidence="8" id="KW-1133">Transmembrane helix</keyword>
<reference evidence="10 11" key="1">
    <citation type="submission" date="2009-04" db="EMBL/GenBank/DDBJ databases">
        <authorList>
            <person name="Sebastian Y."/>
            <person name="Madupu R."/>
            <person name="Durkin A.S."/>
            <person name="Torralba M."/>
            <person name="Methe B."/>
            <person name="Sutton G.G."/>
            <person name="Strausberg R.L."/>
            <person name="Nelson K.E."/>
        </authorList>
    </citation>
    <scope>NUCLEOTIDE SEQUENCE [LARGE SCALE GENOMIC DNA]</scope>
    <source>
        <strain evidence="10 11">60-3</strain>
    </source>
</reference>
<dbReference type="Pfam" id="PF01343">
    <property type="entry name" value="Peptidase_S49"/>
    <property type="match status" value="2"/>
</dbReference>
<dbReference type="PIRSF" id="PIRSF001217">
    <property type="entry name" value="Protease_4_SppA"/>
    <property type="match status" value="1"/>
</dbReference>
<dbReference type="Proteomes" id="UP000003303">
    <property type="component" value="Unassembled WGS sequence"/>
</dbReference>
<dbReference type="GO" id="GO:0008236">
    <property type="term" value="F:serine-type peptidase activity"/>
    <property type="evidence" value="ECO:0007669"/>
    <property type="project" value="UniProtKB-KW"/>
</dbReference>
<gene>
    <name evidence="10" type="primary">sppA</name>
    <name evidence="10" type="ORF">PORUE0001_1083</name>
</gene>
<organism evidence="10 11">
    <name type="scientific">Porphyromonas uenonis 60-3</name>
    <dbReference type="NCBI Taxonomy" id="596327"/>
    <lineage>
        <taxon>Bacteria</taxon>
        <taxon>Pseudomonadati</taxon>
        <taxon>Bacteroidota</taxon>
        <taxon>Bacteroidia</taxon>
        <taxon>Bacteroidales</taxon>
        <taxon>Porphyromonadaceae</taxon>
        <taxon>Porphyromonas</taxon>
    </lineage>
</organism>
<dbReference type="AlphaFoldDB" id="C2MCX3"/>
<dbReference type="PANTHER" id="PTHR33209:SF1">
    <property type="entry name" value="PEPTIDASE S49 DOMAIN-CONTAINING PROTEIN"/>
    <property type="match status" value="1"/>
</dbReference>
<feature type="domain" description="Peptidase S49" evidence="9">
    <location>
        <begin position="379"/>
        <end position="528"/>
    </location>
</feature>
<dbReference type="eggNOG" id="COG0616">
    <property type="taxonomic scope" value="Bacteria"/>
</dbReference>
<dbReference type="OrthoDB" id="9764363at2"/>
<sequence>MNSFWKTFFATLLAIVVSGVIFVSLSIIALIGIFAGLSVGANNETQKIKDGSILKINLTNISDTYVSNPWAELGFDKGDRCQDLPLSYVIEAIDEAKNDDRIKGIYLNMMDPGCGFASAEALRGALEDFKQTGKFIVSYSDFYSLKGYYLASVADQLYVNKEGSIAFDGLAGGAVFFKDLLDKIGVEMMVFKVGTFKSAVEPYMLNSMSEANRTQISSYLGDIWGRILGEVGTSRGLDSVRLQALADSMQSVQTTDSYLANKLIDGALYQDQALEQLCSLVDVDGPDDLYFVSLRDVYATRSSARSGEANIGVLFAEGEINVEETDSPFNTKKVVTDQLADRILEMGEDDDYDALVVRVNSPGGSSYISEQLWYAVHKASQNKPVVISMGDYAASGGYYMSSGASYIFAEPSTITGSIGIFGVVPNATKLANKIGVHQDVVKTARYADLGALDRPWTEEERGLFQQYVNRGYELFLKRVSEGRGMTRDQVDSIAQGRVWTGAQALGLGLVDELGGLQDAIAYAATQAGYDSYHVTYARREVNVLQELFNRSTQTVRMKLMNSWFTEEEIRYIDQLRELRAMSGLQARLPMVVDI</sequence>
<dbReference type="InterPro" id="IPR047272">
    <property type="entry name" value="S49_SppA_C"/>
</dbReference>
<dbReference type="CDD" id="cd07018">
    <property type="entry name" value="S49_SppA_67K_type"/>
    <property type="match status" value="1"/>
</dbReference>
<keyword evidence="5" id="KW-0720">Serine protease</keyword>
<keyword evidence="3" id="KW-0645">Protease</keyword>
<keyword evidence="4 10" id="KW-0378">Hydrolase</keyword>
<evidence type="ECO:0000256" key="7">
    <source>
        <dbReference type="PIRSR" id="PIRSR001217-1"/>
    </source>
</evidence>
<dbReference type="InterPro" id="IPR004634">
    <property type="entry name" value="Pept_S49_pIV"/>
</dbReference>
<evidence type="ECO:0000256" key="2">
    <source>
        <dbReference type="ARBA" id="ARBA00008683"/>
    </source>
</evidence>
<dbReference type="NCBIfam" id="TIGR00705">
    <property type="entry name" value="SppA_67K"/>
    <property type="match status" value="1"/>
</dbReference>
<feature type="active site" description="Nucleophile" evidence="7">
    <location>
        <position position="395"/>
    </location>
</feature>
<dbReference type="InterPro" id="IPR002142">
    <property type="entry name" value="Peptidase_S49"/>
</dbReference>
<dbReference type="Gene3D" id="3.90.226.10">
    <property type="entry name" value="2-enoyl-CoA Hydratase, Chain A, domain 1"/>
    <property type="match status" value="4"/>
</dbReference>
<evidence type="ECO:0000256" key="3">
    <source>
        <dbReference type="ARBA" id="ARBA00022670"/>
    </source>
</evidence>
<evidence type="ECO:0000256" key="5">
    <source>
        <dbReference type="ARBA" id="ARBA00022825"/>
    </source>
</evidence>
<keyword evidence="6 8" id="KW-0472">Membrane</keyword>
<feature type="transmembrane region" description="Helical" evidence="8">
    <location>
        <begin position="12"/>
        <end position="37"/>
    </location>
</feature>
<feature type="domain" description="Peptidase S49" evidence="9">
    <location>
        <begin position="129"/>
        <end position="283"/>
    </location>
</feature>
<keyword evidence="8" id="KW-0812">Transmembrane</keyword>
<keyword evidence="11" id="KW-1185">Reference proteome</keyword>
<dbReference type="SUPFAM" id="SSF52096">
    <property type="entry name" value="ClpP/crotonase"/>
    <property type="match status" value="2"/>
</dbReference>
<evidence type="ECO:0000313" key="10">
    <source>
        <dbReference type="EMBL" id="EEK16426.1"/>
    </source>
</evidence>
<comment type="subcellular location">
    <subcellularLocation>
        <location evidence="1">Membrane</location>
    </subcellularLocation>
</comment>